<protein>
    <submittedName>
        <fullName evidence="15 16">Gasdermin-D isoform X1</fullName>
    </submittedName>
</protein>
<keyword evidence="9" id="KW-0472">Membrane</keyword>
<dbReference type="RefSeq" id="XP_021106777.1">
    <property type="nucleotide sequence ID" value="XM_021251118.1"/>
</dbReference>
<dbReference type="InterPro" id="IPR007677">
    <property type="entry name" value="Gasdermin"/>
</dbReference>
<keyword evidence="6" id="KW-0963">Cytoplasm</keyword>
<name>A0AAX6SC78_HETGA</name>
<evidence type="ECO:0000256" key="3">
    <source>
        <dbReference type="ARBA" id="ARBA00009279"/>
    </source>
</evidence>
<dbReference type="Pfam" id="PF04598">
    <property type="entry name" value="Gasdermin"/>
    <property type="match status" value="1"/>
</dbReference>
<evidence type="ECO:0000256" key="10">
    <source>
        <dbReference type="ARBA" id="ARBA00023139"/>
    </source>
</evidence>
<dbReference type="GO" id="GO:0070273">
    <property type="term" value="F:phosphatidylinositol-4-phosphate binding"/>
    <property type="evidence" value="ECO:0007669"/>
    <property type="project" value="TreeGrafter"/>
</dbReference>
<dbReference type="RefSeq" id="XP_021106755.1">
    <property type="nucleotide sequence ID" value="XM_021251096.1"/>
</dbReference>
<keyword evidence="8" id="KW-0812">Transmembrane</keyword>
<dbReference type="GO" id="GO:0005886">
    <property type="term" value="C:plasma membrane"/>
    <property type="evidence" value="ECO:0007669"/>
    <property type="project" value="UniProtKB-SubCell"/>
</dbReference>
<keyword evidence="14" id="KW-1185">Reference proteome</keyword>
<dbReference type="GO" id="GO:0012501">
    <property type="term" value="P:programmed cell death"/>
    <property type="evidence" value="ECO:0007669"/>
    <property type="project" value="UniProtKB-KW"/>
</dbReference>
<evidence type="ECO:0000259" key="13">
    <source>
        <dbReference type="Pfam" id="PF17708"/>
    </source>
</evidence>
<dbReference type="InterPro" id="IPR041263">
    <property type="entry name" value="Gasdermin_PUB"/>
</dbReference>
<keyword evidence="11" id="KW-0449">Lipoprotein</keyword>
<keyword evidence="7" id="KW-1210">Necrosis</keyword>
<keyword evidence="10" id="KW-0564">Palmitate</keyword>
<evidence type="ECO:0000313" key="16">
    <source>
        <dbReference type="RefSeq" id="XP_021106755.1"/>
    </source>
</evidence>
<dbReference type="Pfam" id="PF17708">
    <property type="entry name" value="Gasdermin_C"/>
    <property type="match status" value="1"/>
</dbReference>
<evidence type="ECO:0000313" key="14">
    <source>
        <dbReference type="Proteomes" id="UP000694906"/>
    </source>
</evidence>
<organism evidence="14 16">
    <name type="scientific">Heterocephalus glaber</name>
    <name type="common">Naked mole rat</name>
    <dbReference type="NCBI Taxonomy" id="10181"/>
    <lineage>
        <taxon>Eukaryota</taxon>
        <taxon>Metazoa</taxon>
        <taxon>Chordata</taxon>
        <taxon>Craniata</taxon>
        <taxon>Vertebrata</taxon>
        <taxon>Euteleostomi</taxon>
        <taxon>Mammalia</taxon>
        <taxon>Eutheria</taxon>
        <taxon>Euarchontoglires</taxon>
        <taxon>Glires</taxon>
        <taxon>Rodentia</taxon>
        <taxon>Hystricomorpha</taxon>
        <taxon>Bathyergidae</taxon>
        <taxon>Heterocephalus</taxon>
    </lineage>
</organism>
<evidence type="ECO:0000313" key="19">
    <source>
        <dbReference type="RefSeq" id="XP_021106769.1"/>
    </source>
</evidence>
<dbReference type="CTD" id="79792"/>
<dbReference type="RefSeq" id="XP_021106769.1">
    <property type="nucleotide sequence ID" value="XM_021251110.1"/>
</dbReference>
<comment type="subcellular location">
    <subcellularLocation>
        <location evidence="2">Cell membrane</location>
        <topology evidence="2">Multi-pass membrane protein</topology>
    </subcellularLocation>
    <subcellularLocation>
        <location evidence="1">Cytoplasm</location>
        <location evidence="1">Cytosol</location>
    </subcellularLocation>
</comment>
<dbReference type="RefSeq" id="XP_021106773.1">
    <property type="nucleotide sequence ID" value="XM_021251114.1"/>
</dbReference>
<proteinExistence type="inferred from homology"/>
<dbReference type="RefSeq" id="XP_021106760.1">
    <property type="nucleotide sequence ID" value="XM_021251101.1"/>
</dbReference>
<evidence type="ECO:0000313" key="15">
    <source>
        <dbReference type="RefSeq" id="XP_021106750.1"/>
    </source>
</evidence>
<evidence type="ECO:0000313" key="17">
    <source>
        <dbReference type="RefSeq" id="XP_021106760.1"/>
    </source>
</evidence>
<feature type="domain" description="Gasdermin pore forming" evidence="12">
    <location>
        <begin position="4"/>
        <end position="240"/>
    </location>
</feature>
<dbReference type="GO" id="GO:0072559">
    <property type="term" value="C:NLRP3 inflammasome complex"/>
    <property type="evidence" value="ECO:0007669"/>
    <property type="project" value="TreeGrafter"/>
</dbReference>
<evidence type="ECO:0000313" key="20">
    <source>
        <dbReference type="RefSeq" id="XP_021106773.1"/>
    </source>
</evidence>
<evidence type="ECO:0000313" key="18">
    <source>
        <dbReference type="RefSeq" id="XP_021106765.1"/>
    </source>
</evidence>
<dbReference type="InterPro" id="IPR040460">
    <property type="entry name" value="Gasdermin_pore"/>
</dbReference>
<evidence type="ECO:0000256" key="6">
    <source>
        <dbReference type="ARBA" id="ARBA00022490"/>
    </source>
</evidence>
<reference evidence="15 16" key="1">
    <citation type="submission" date="2025-04" db="UniProtKB">
        <authorList>
            <consortium name="RefSeq"/>
        </authorList>
    </citation>
    <scope>IDENTIFICATION</scope>
</reference>
<accession>A0AAX6SC78</accession>
<comment type="similarity">
    <text evidence="3">Belongs to the gasdermin family.</text>
</comment>
<evidence type="ECO:0000256" key="2">
    <source>
        <dbReference type="ARBA" id="ARBA00004651"/>
    </source>
</evidence>
<dbReference type="PANTHER" id="PTHR16399:SF15">
    <property type="entry name" value="GASDERMIN-D"/>
    <property type="match status" value="1"/>
</dbReference>
<sequence>MPSAFESVVQSVVRELDPRRELIPVDSLQNSANFRPYYLVRRKPPSSRFWKPRYLCVNLSIKDILEPDAPEPDLEHGSTFHFFDTIDGKMQGNMEVAVPGQWKVSGGAAVSGSSSTSMNVRTLSVDPNTWDHMQQERRLRQPEHRILQQLRSRREDVFVVTKVLQTQEEVEIMRMRKQEGSGHFVLPGPMCLKGDGEGHLMWENKVTIPAGSILAFQVAQLVIRSDWDIFPFPDEKQRTFLPSPRGSQPQNTFSLSSVLRAISDSLKLLTDGISEESVVTEEFQVLRTEVEAGSAALRNMARDLRQQLLLDLGKVLCDPPALQDLEALLAQGLCGNGQVKPLEGPAGDILECLVLPSQVLVQALAAPVFYLLGALTALSETQQQLLAKLLDKGDLSTQLELVRRHSVEDGMGPWVHLKRMNTSWSRAPHGKSRVMYPCPPSSLGVTGERRHQPGPCWRNVAWSCRWAPPRYTGSHKPRVPPVHSMLPWHCCQA</sequence>
<dbReference type="GeneID" id="101723292"/>
<dbReference type="AlphaFoldDB" id="A0AAX6SC78"/>
<evidence type="ECO:0000313" key="21">
    <source>
        <dbReference type="RefSeq" id="XP_021106777.1"/>
    </source>
</evidence>
<dbReference type="PANTHER" id="PTHR16399">
    <property type="entry name" value="GASDERMIN"/>
    <property type="match status" value="1"/>
</dbReference>
<evidence type="ECO:0000256" key="5">
    <source>
        <dbReference type="ARBA" id="ARBA00022475"/>
    </source>
</evidence>
<gene>
    <name evidence="15 16 17 18 19 20 21" type="primary">Gsdmd</name>
</gene>
<keyword evidence="5" id="KW-1003">Cell membrane</keyword>
<keyword evidence="4" id="KW-1134">Transmembrane beta strand</keyword>
<evidence type="ECO:0000259" key="12">
    <source>
        <dbReference type="Pfam" id="PF04598"/>
    </source>
</evidence>
<dbReference type="RefSeq" id="XP_021106765.1">
    <property type="nucleotide sequence ID" value="XM_021251106.1"/>
</dbReference>
<dbReference type="GO" id="GO:0042742">
    <property type="term" value="P:defense response to bacterium"/>
    <property type="evidence" value="ECO:0007669"/>
    <property type="project" value="TreeGrafter"/>
</dbReference>
<evidence type="ECO:0000256" key="11">
    <source>
        <dbReference type="ARBA" id="ARBA00023288"/>
    </source>
</evidence>
<dbReference type="GO" id="GO:0005546">
    <property type="term" value="F:phosphatidylinositol-4,5-bisphosphate binding"/>
    <property type="evidence" value="ECO:0007669"/>
    <property type="project" value="TreeGrafter"/>
</dbReference>
<evidence type="ECO:0000256" key="7">
    <source>
        <dbReference type="ARBA" id="ARBA00022590"/>
    </source>
</evidence>
<evidence type="ECO:0000256" key="4">
    <source>
        <dbReference type="ARBA" id="ARBA00022452"/>
    </source>
</evidence>
<evidence type="ECO:0000256" key="8">
    <source>
        <dbReference type="ARBA" id="ARBA00022692"/>
    </source>
</evidence>
<dbReference type="GO" id="GO:0001786">
    <property type="term" value="F:phosphatidylserine binding"/>
    <property type="evidence" value="ECO:0007669"/>
    <property type="project" value="TreeGrafter"/>
</dbReference>
<evidence type="ECO:0000256" key="1">
    <source>
        <dbReference type="ARBA" id="ARBA00004514"/>
    </source>
</evidence>
<dbReference type="GO" id="GO:0070269">
    <property type="term" value="P:pyroptotic inflammatory response"/>
    <property type="evidence" value="ECO:0007669"/>
    <property type="project" value="TreeGrafter"/>
</dbReference>
<dbReference type="Proteomes" id="UP000694906">
    <property type="component" value="Unplaced"/>
</dbReference>
<feature type="domain" description="Gasdermin PUB" evidence="13">
    <location>
        <begin position="282"/>
        <end position="404"/>
    </location>
</feature>
<dbReference type="RefSeq" id="XP_021106750.1">
    <property type="nucleotide sequence ID" value="XM_021251091.1"/>
</dbReference>
<evidence type="ECO:0000256" key="9">
    <source>
        <dbReference type="ARBA" id="ARBA00023136"/>
    </source>
</evidence>